<dbReference type="Proteomes" id="UP000276254">
    <property type="component" value="Plasmid unnamed2"/>
</dbReference>
<dbReference type="KEGG" id="spha:D3Y57_00955"/>
<dbReference type="EMBL" id="CP032827">
    <property type="protein sequence ID" value="AYJ84691.1"/>
    <property type="molecule type" value="Genomic_DNA"/>
</dbReference>
<protein>
    <submittedName>
        <fullName evidence="1">DUF3768 domain-containing protein</fullName>
    </submittedName>
</protein>
<dbReference type="InterPro" id="IPR022243">
    <property type="entry name" value="DUF3768"/>
</dbReference>
<dbReference type="OrthoDB" id="1495368at2"/>
<accession>A0A494TFS7</accession>
<dbReference type="RefSeq" id="WP_121150625.1">
    <property type="nucleotide sequence ID" value="NZ_CP032827.1"/>
</dbReference>
<dbReference type="AlphaFoldDB" id="A0A494TFS7"/>
<gene>
    <name evidence="1" type="ORF">D3Y57_00955</name>
</gene>
<evidence type="ECO:0000313" key="2">
    <source>
        <dbReference type="Proteomes" id="UP000276254"/>
    </source>
</evidence>
<proteinExistence type="predicted"/>
<name>A0A494TFS7_SPHPE</name>
<reference evidence="1 2" key="1">
    <citation type="submission" date="2018-09" db="EMBL/GenBank/DDBJ databases">
        <title>Sphingomonas peninsula sp. nov., isolated from fildes peninsula, Antarctic soil.</title>
        <authorList>
            <person name="Yingchao G."/>
        </authorList>
    </citation>
    <scope>NUCLEOTIDE SEQUENCE [LARGE SCALE GENOMIC DNA]</scope>
    <source>
        <strain evidence="1 2">YZ-8</strain>
        <plasmid evidence="1 2">unnamed2</plasmid>
    </source>
</reference>
<dbReference type="Pfam" id="PF12599">
    <property type="entry name" value="DUF3768"/>
    <property type="match status" value="1"/>
</dbReference>
<keyword evidence="2" id="KW-1185">Reference proteome</keyword>
<sequence>MVEPAPSPAERTARIAALNDALRENIHQIGTNRILMTQGIAALIGDTTLFRGFRQRAELIVLIREFNTFAAENDPYSEHDFGSFVFLETECFWKIDYYDETMEFGSEDPAIEEKTIRVLTIMTAREY</sequence>
<evidence type="ECO:0000313" key="1">
    <source>
        <dbReference type="EMBL" id="AYJ84691.1"/>
    </source>
</evidence>
<geneLocation type="plasmid" evidence="1">
    <name>unnamed2</name>
</geneLocation>
<organism evidence="1 2">
    <name type="scientific">Sphingomonas paeninsulae</name>
    <dbReference type="NCBI Taxonomy" id="2319844"/>
    <lineage>
        <taxon>Bacteria</taxon>
        <taxon>Pseudomonadati</taxon>
        <taxon>Pseudomonadota</taxon>
        <taxon>Alphaproteobacteria</taxon>
        <taxon>Sphingomonadales</taxon>
        <taxon>Sphingomonadaceae</taxon>
        <taxon>Sphingomonas</taxon>
    </lineage>
</organism>
<keyword evidence="1" id="KW-0614">Plasmid</keyword>